<dbReference type="GO" id="GO:0004519">
    <property type="term" value="F:endonuclease activity"/>
    <property type="evidence" value="ECO:0007669"/>
    <property type="project" value="UniProtKB-KW"/>
</dbReference>
<name>A0A7I4YH64_HAECO</name>
<dbReference type="GO" id="GO:0003964">
    <property type="term" value="F:RNA-directed DNA polymerase activity"/>
    <property type="evidence" value="ECO:0007669"/>
    <property type="project" value="UniProtKB-KW"/>
</dbReference>
<evidence type="ECO:0000256" key="5">
    <source>
        <dbReference type="ARBA" id="ARBA00022759"/>
    </source>
</evidence>
<dbReference type="InterPro" id="IPR012337">
    <property type="entry name" value="RNaseH-like_sf"/>
</dbReference>
<dbReference type="GO" id="GO:0015074">
    <property type="term" value="P:DNA integration"/>
    <property type="evidence" value="ECO:0007669"/>
    <property type="project" value="InterPro"/>
</dbReference>
<dbReference type="InterPro" id="IPR041373">
    <property type="entry name" value="RT_RNaseH"/>
</dbReference>
<evidence type="ECO:0000256" key="7">
    <source>
        <dbReference type="ARBA" id="ARBA00022918"/>
    </source>
</evidence>
<dbReference type="GO" id="GO:0003676">
    <property type="term" value="F:nucleic acid binding"/>
    <property type="evidence" value="ECO:0007669"/>
    <property type="project" value="InterPro"/>
</dbReference>
<dbReference type="Pfam" id="PF17917">
    <property type="entry name" value="RT_RNaseH"/>
    <property type="match status" value="1"/>
</dbReference>
<protein>
    <recommendedName>
        <fullName evidence="1">RNA-directed DNA polymerase</fullName>
        <ecNumber evidence="1">2.7.7.49</ecNumber>
    </recommendedName>
</protein>
<keyword evidence="3" id="KW-0548">Nucleotidyltransferase</keyword>
<dbReference type="InterPro" id="IPR050951">
    <property type="entry name" value="Retrovirus_Pol_polyprotein"/>
</dbReference>
<keyword evidence="6" id="KW-0378">Hydrolase</keyword>
<dbReference type="InterPro" id="IPR041588">
    <property type="entry name" value="Integrase_H2C2"/>
</dbReference>
<dbReference type="Pfam" id="PF00665">
    <property type="entry name" value="rve"/>
    <property type="match status" value="1"/>
</dbReference>
<dbReference type="WBParaSite" id="HCON_00096160-00001">
    <property type="protein sequence ID" value="HCON_00096160-00001"/>
    <property type="gene ID" value="HCON_00096160"/>
</dbReference>
<dbReference type="Proteomes" id="UP000025227">
    <property type="component" value="Unplaced"/>
</dbReference>
<organism evidence="9 10">
    <name type="scientific">Haemonchus contortus</name>
    <name type="common">Barber pole worm</name>
    <dbReference type="NCBI Taxonomy" id="6289"/>
    <lineage>
        <taxon>Eukaryota</taxon>
        <taxon>Metazoa</taxon>
        <taxon>Ecdysozoa</taxon>
        <taxon>Nematoda</taxon>
        <taxon>Chromadorea</taxon>
        <taxon>Rhabditida</taxon>
        <taxon>Rhabditina</taxon>
        <taxon>Rhabditomorpha</taxon>
        <taxon>Strongyloidea</taxon>
        <taxon>Trichostrongylidae</taxon>
        <taxon>Haemonchus</taxon>
    </lineage>
</organism>
<reference evidence="10" key="1">
    <citation type="submission" date="2020-12" db="UniProtKB">
        <authorList>
            <consortium name="WormBaseParasite"/>
        </authorList>
    </citation>
    <scope>IDENTIFICATION</scope>
    <source>
        <strain evidence="10">MHco3</strain>
    </source>
</reference>
<dbReference type="EC" id="2.7.7.49" evidence="1"/>
<evidence type="ECO:0000313" key="10">
    <source>
        <dbReference type="WBParaSite" id="HCON_00096160-00001"/>
    </source>
</evidence>
<keyword evidence="2" id="KW-0808">Transferase</keyword>
<dbReference type="FunFam" id="3.30.420.10:FF:000032">
    <property type="entry name" value="Retrovirus-related Pol polyprotein from transposon 297-like Protein"/>
    <property type="match status" value="1"/>
</dbReference>
<evidence type="ECO:0000256" key="6">
    <source>
        <dbReference type="ARBA" id="ARBA00022801"/>
    </source>
</evidence>
<dbReference type="PROSITE" id="PS50994">
    <property type="entry name" value="INTEGRASE"/>
    <property type="match status" value="1"/>
</dbReference>
<dbReference type="Gene3D" id="3.30.420.10">
    <property type="entry name" value="Ribonuclease H-like superfamily/Ribonuclease H"/>
    <property type="match status" value="1"/>
</dbReference>
<dbReference type="Gene3D" id="1.10.340.70">
    <property type="match status" value="1"/>
</dbReference>
<dbReference type="InterPro" id="IPR036397">
    <property type="entry name" value="RNaseH_sf"/>
</dbReference>
<dbReference type="PANTHER" id="PTHR37984">
    <property type="entry name" value="PROTEIN CBG26694"/>
    <property type="match status" value="1"/>
</dbReference>
<dbReference type="FunFam" id="1.10.340.70:FF:000001">
    <property type="entry name" value="Retrovirus-related Pol polyprotein from transposon gypsy-like Protein"/>
    <property type="match status" value="1"/>
</dbReference>
<dbReference type="SUPFAM" id="SSF53098">
    <property type="entry name" value="Ribonuclease H-like"/>
    <property type="match status" value="1"/>
</dbReference>
<evidence type="ECO:0000259" key="8">
    <source>
        <dbReference type="PROSITE" id="PS50994"/>
    </source>
</evidence>
<keyword evidence="9" id="KW-1185">Reference proteome</keyword>
<sequence length="479" mass="55415">MISALRFFRATIYGNLTRIFSDHKPLTFLLEHNKIQDNLARWIVELQSYNITIEYIKSSSNTVADCLSRVSLPSSQFKDNSPESEDIVEFPRCLVNCPLPETEHQPLLQYSPVAIRPHDLLVQQWDPFCQNILHFLRHGTFSSDTPDECKPSLLQIADRCFIKSNGCLYYRRPPPVHRGNAQELIVVPEHLKEALFRAFHESPSAGGHFFWRKTLAKLTRRYFWPHMAEDIYRLCRTCDVCQRKKAAARNRENLLPTVPVAIFDKVYVDLTGPMHITEAGNRYIMAMVDHFSKYVIAAALPDCSSVTVAKALMNECILKYGVMTELISDNASYFRSETLLELGKLLRVHKYFCTPYHHEGNGACERVFATFQLMLRSYISAAQTDWDQFVPACTFMYNTSTHSSTLNTPFFLMFGRDPVLNIDLIIRHHEERHVPSDSTTQTYVERLLPVLHSAWEAAFRFNTKQAQYDKHYLPHYKTT</sequence>
<accession>A0A7I4YH64</accession>
<evidence type="ECO:0000256" key="2">
    <source>
        <dbReference type="ARBA" id="ARBA00022679"/>
    </source>
</evidence>
<evidence type="ECO:0000313" key="9">
    <source>
        <dbReference type="Proteomes" id="UP000025227"/>
    </source>
</evidence>
<dbReference type="InterPro" id="IPR001584">
    <property type="entry name" value="Integrase_cat-core"/>
</dbReference>
<dbReference type="GO" id="GO:0016787">
    <property type="term" value="F:hydrolase activity"/>
    <property type="evidence" value="ECO:0007669"/>
    <property type="project" value="UniProtKB-KW"/>
</dbReference>
<feature type="domain" description="Integrase catalytic" evidence="8">
    <location>
        <begin position="255"/>
        <end position="417"/>
    </location>
</feature>
<dbReference type="OrthoDB" id="5865975at2759"/>
<proteinExistence type="predicted"/>
<dbReference type="OMA" id="HSARRYN"/>
<evidence type="ECO:0000256" key="4">
    <source>
        <dbReference type="ARBA" id="ARBA00022722"/>
    </source>
</evidence>
<dbReference type="PANTHER" id="PTHR37984:SF5">
    <property type="entry name" value="PROTEIN NYNRIN-LIKE"/>
    <property type="match status" value="1"/>
</dbReference>
<evidence type="ECO:0000256" key="1">
    <source>
        <dbReference type="ARBA" id="ARBA00012493"/>
    </source>
</evidence>
<keyword evidence="7" id="KW-0695">RNA-directed DNA polymerase</keyword>
<keyword evidence="5" id="KW-0255">Endonuclease</keyword>
<evidence type="ECO:0000256" key="3">
    <source>
        <dbReference type="ARBA" id="ARBA00022695"/>
    </source>
</evidence>
<dbReference type="Pfam" id="PF17921">
    <property type="entry name" value="Integrase_H2C2"/>
    <property type="match status" value="1"/>
</dbReference>
<dbReference type="AlphaFoldDB" id="A0A7I4YH64"/>
<keyword evidence="4" id="KW-0540">Nuclease</keyword>